<accession>A0A9N9TR32</accession>
<organism evidence="5 6">
    <name type="scientific">Phyllotreta striolata</name>
    <name type="common">Striped flea beetle</name>
    <name type="synonym">Crioceris striolata</name>
    <dbReference type="NCBI Taxonomy" id="444603"/>
    <lineage>
        <taxon>Eukaryota</taxon>
        <taxon>Metazoa</taxon>
        <taxon>Ecdysozoa</taxon>
        <taxon>Arthropoda</taxon>
        <taxon>Hexapoda</taxon>
        <taxon>Insecta</taxon>
        <taxon>Pterygota</taxon>
        <taxon>Neoptera</taxon>
        <taxon>Endopterygota</taxon>
        <taxon>Coleoptera</taxon>
        <taxon>Polyphaga</taxon>
        <taxon>Cucujiformia</taxon>
        <taxon>Chrysomeloidea</taxon>
        <taxon>Chrysomelidae</taxon>
        <taxon>Galerucinae</taxon>
        <taxon>Alticini</taxon>
        <taxon>Phyllotreta</taxon>
    </lineage>
</organism>
<dbReference type="AlphaFoldDB" id="A0A9N9TR32"/>
<dbReference type="PANTHER" id="PTHR22977">
    <property type="entry name" value="COX ASSEMBLY MITOCHONDRIAL PROTEIN"/>
    <property type="match status" value="1"/>
</dbReference>
<comment type="similarity">
    <text evidence="1 3">Belongs to the CMC family.</text>
</comment>
<gene>
    <name evidence="5" type="ORF">PHYEVI_LOCUS6531</name>
</gene>
<sequence>MASRPRGGPHNLGDPEDMSLRKVEKDVLIPKKMRELTRTEKCQMEVDQFNECAKINGLSSVLKCRPENALLKECLAKWYTDENFIEHCTQIYLKERSEYRRTGVSTNQGIRMGT</sequence>
<proteinExistence type="inferred from homology"/>
<keyword evidence="3" id="KW-0496">Mitochondrion</keyword>
<dbReference type="GO" id="GO:0005739">
    <property type="term" value="C:mitochondrion"/>
    <property type="evidence" value="ECO:0007669"/>
    <property type="project" value="UniProtKB-SubCell"/>
</dbReference>
<evidence type="ECO:0000256" key="4">
    <source>
        <dbReference type="SAM" id="MobiDB-lite"/>
    </source>
</evidence>
<name>A0A9N9TR32_PHYSR</name>
<evidence type="ECO:0000256" key="2">
    <source>
        <dbReference type="ARBA" id="ARBA00023157"/>
    </source>
</evidence>
<comment type="subcellular location">
    <subcellularLocation>
        <location evidence="3">Mitochondrion</location>
    </subcellularLocation>
</comment>
<keyword evidence="6" id="KW-1185">Reference proteome</keyword>
<evidence type="ECO:0000256" key="1">
    <source>
        <dbReference type="ARBA" id="ARBA00007347"/>
    </source>
</evidence>
<evidence type="ECO:0000256" key="3">
    <source>
        <dbReference type="RuleBase" id="RU364104"/>
    </source>
</evidence>
<keyword evidence="2" id="KW-1015">Disulfide bond</keyword>
<dbReference type="PROSITE" id="PS51808">
    <property type="entry name" value="CHCH"/>
    <property type="match status" value="1"/>
</dbReference>
<feature type="region of interest" description="Disordered" evidence="4">
    <location>
        <begin position="1"/>
        <end position="23"/>
    </location>
</feature>
<dbReference type="EMBL" id="OU900096">
    <property type="protein sequence ID" value="CAG9860174.1"/>
    <property type="molecule type" value="Genomic_DNA"/>
</dbReference>
<evidence type="ECO:0000313" key="5">
    <source>
        <dbReference type="EMBL" id="CAG9860174.1"/>
    </source>
</evidence>
<protein>
    <recommendedName>
        <fullName evidence="3">COX assembly mitochondrial protein</fullName>
    </recommendedName>
</protein>
<evidence type="ECO:0000313" key="6">
    <source>
        <dbReference type="Proteomes" id="UP001153712"/>
    </source>
</evidence>
<dbReference type="PANTHER" id="PTHR22977:SF5">
    <property type="entry name" value="COX ASSEMBLY MITOCHONDRIAL PROTEIN HOMOLOG"/>
    <property type="match status" value="1"/>
</dbReference>
<reference evidence="5" key="1">
    <citation type="submission" date="2022-01" db="EMBL/GenBank/DDBJ databases">
        <authorList>
            <person name="King R."/>
        </authorList>
    </citation>
    <scope>NUCLEOTIDE SEQUENCE</scope>
</reference>
<dbReference type="OrthoDB" id="6224010at2759"/>
<dbReference type="Pfam" id="PF08583">
    <property type="entry name" value="Cmc1"/>
    <property type="match status" value="1"/>
</dbReference>
<dbReference type="InterPro" id="IPR013892">
    <property type="entry name" value="Cyt_c_biogenesis_Cmc1-like"/>
</dbReference>
<dbReference type="Proteomes" id="UP001153712">
    <property type="component" value="Chromosome 3"/>
</dbReference>